<keyword evidence="1" id="KW-0540">Nuclease</keyword>
<keyword evidence="1" id="KW-0255">Endonuclease</keyword>
<proteinExistence type="predicted"/>
<name>A0A6H1ZSI2_9ZZZZ</name>
<keyword evidence="1" id="KW-0378">Hydrolase</keyword>
<gene>
    <name evidence="1" type="ORF">TM448A01809_0007</name>
</gene>
<accession>A0A6H1ZSI2</accession>
<protein>
    <submittedName>
        <fullName evidence="1">Putative HNH endonuclease</fullName>
    </submittedName>
</protein>
<sequence>MIIKYIKKKFEERHCKLLTTEYINCQQKLEYICKNGHKNNITWNRFQQLDGCSKCYGNKKLTHKFVKMQFENEGYALTTVYKNSRQKLNYICPNEHSGSTTWPSFRNNRRCPKCYIKYLRENTGGKNSPSWKGGVSKNGIPLFDTYANQLDWCEKVRKDPKTPHILNVRCTESNCRKWFTPKTHEVQNRIQSLKGNQKGDNRFYCSDKCKRNCNVYRQKLYPKNFKPYHVREVQSELSKLVKERDNYICQRCGSKSNLQAHHYESVYYNPIMSADVDNCITSCAKHHKEVHKQSGCRFADLKKDNLCGGN</sequence>
<organism evidence="1">
    <name type="scientific">viral metagenome</name>
    <dbReference type="NCBI Taxonomy" id="1070528"/>
    <lineage>
        <taxon>unclassified sequences</taxon>
        <taxon>metagenomes</taxon>
        <taxon>organismal metagenomes</taxon>
    </lineage>
</organism>
<evidence type="ECO:0000313" key="1">
    <source>
        <dbReference type="EMBL" id="QJA50534.1"/>
    </source>
</evidence>
<dbReference type="AlphaFoldDB" id="A0A6H1ZSI2"/>
<dbReference type="GO" id="GO:0004519">
    <property type="term" value="F:endonuclease activity"/>
    <property type="evidence" value="ECO:0007669"/>
    <property type="project" value="UniProtKB-KW"/>
</dbReference>
<dbReference type="EMBL" id="MT144201">
    <property type="protein sequence ID" value="QJA50534.1"/>
    <property type="molecule type" value="Genomic_DNA"/>
</dbReference>
<reference evidence="1" key="1">
    <citation type="submission" date="2020-03" db="EMBL/GenBank/DDBJ databases">
        <title>The deep terrestrial virosphere.</title>
        <authorList>
            <person name="Holmfeldt K."/>
            <person name="Nilsson E."/>
            <person name="Simone D."/>
            <person name="Lopez-Fernandez M."/>
            <person name="Wu X."/>
            <person name="de Brujin I."/>
            <person name="Lundin D."/>
            <person name="Andersson A."/>
            <person name="Bertilsson S."/>
            <person name="Dopson M."/>
        </authorList>
    </citation>
    <scope>NUCLEOTIDE SEQUENCE</scope>
    <source>
        <strain evidence="1">TM448A01809</strain>
    </source>
</reference>